<evidence type="ECO:0000256" key="4">
    <source>
        <dbReference type="ARBA" id="ARBA00022763"/>
    </source>
</evidence>
<accession>A0A1B6LNP8</accession>
<dbReference type="SUPFAM" id="SSF52540">
    <property type="entry name" value="P-loop containing nucleoside triphosphate hydrolases"/>
    <property type="match status" value="1"/>
</dbReference>
<dbReference type="Pfam" id="PF03215">
    <property type="entry name" value="Rad17"/>
    <property type="match status" value="1"/>
</dbReference>
<organism evidence="9">
    <name type="scientific">Graphocephala atropunctata</name>
    <dbReference type="NCBI Taxonomy" id="36148"/>
    <lineage>
        <taxon>Eukaryota</taxon>
        <taxon>Metazoa</taxon>
        <taxon>Ecdysozoa</taxon>
        <taxon>Arthropoda</taxon>
        <taxon>Hexapoda</taxon>
        <taxon>Insecta</taxon>
        <taxon>Pterygota</taxon>
        <taxon>Neoptera</taxon>
        <taxon>Paraneoptera</taxon>
        <taxon>Hemiptera</taxon>
        <taxon>Auchenorrhyncha</taxon>
        <taxon>Membracoidea</taxon>
        <taxon>Cicadellidae</taxon>
        <taxon>Cicadellinae</taxon>
        <taxon>Cicadellini</taxon>
        <taxon>Graphocephala</taxon>
    </lineage>
</organism>
<dbReference type="GO" id="GO:0003689">
    <property type="term" value="F:DNA clamp loader activity"/>
    <property type="evidence" value="ECO:0007669"/>
    <property type="project" value="TreeGrafter"/>
</dbReference>
<keyword evidence="4" id="KW-0227">DNA damage</keyword>
<evidence type="ECO:0000256" key="3">
    <source>
        <dbReference type="ARBA" id="ARBA00022741"/>
    </source>
</evidence>
<sequence length="543" mass="62253">HVVLCCVLCCCFEKPVNLQNCGSVVLPFGTCVYKATDLKVIHLTKLKYVKPRRSKSESVLTSVMSWIAPTFGEESPAAPHSTKNIKPIKPVNIEEPLFSASQTTSINWLQLYKPKTADELVVNVKKVKELEIWLERSTNSKDKFLLLTGPSGCGKTTTLQTLCKALGFKIQEWITPLDKPEDEFEFSPHLEYVKSTAKTFEEYLLRSSRYNSLLSVTRKIVLIKDFPNVLLHNPSKFHEILENFVDKCINPVVFVCNDESHCRKLFPVALKTNCRIHSIVFNPIPDQRMFKALKSILMQENKIRKNIKIISDESLHTICTACQGDMRSAISKLYFSTIYSSFSITQPKRKGKYKNPQSVEEKIPTEKDKKLDFFHGIGRVLYPKKVESDKGFKFTHSTEEIVDNFLSEPNSFINQLHENYPSKLGDIHDIRDAADRMATSDILMSRWQEKDIFHIYALSVAIKGLMIANRTPQKAKFEAFKKSQTTRLEVDRKAIELEGKDLFSELCILDYEALVDILPYSRLLLPNINHGQLDFVRKTCHFK</sequence>
<dbReference type="PANTHER" id="PTHR12172:SF0">
    <property type="entry name" value="CELL CYCLE CHECKPOINT PROTEIN RAD17"/>
    <property type="match status" value="1"/>
</dbReference>
<feature type="domain" description="AAA+ ATPase" evidence="8">
    <location>
        <begin position="141"/>
        <end position="286"/>
    </location>
</feature>
<dbReference type="GO" id="GO:0006281">
    <property type="term" value="P:DNA repair"/>
    <property type="evidence" value="ECO:0007669"/>
    <property type="project" value="InterPro"/>
</dbReference>
<evidence type="ECO:0000256" key="1">
    <source>
        <dbReference type="ARBA" id="ARBA00004123"/>
    </source>
</evidence>
<dbReference type="GO" id="GO:0033314">
    <property type="term" value="P:mitotic DNA replication checkpoint signaling"/>
    <property type="evidence" value="ECO:0007669"/>
    <property type="project" value="TreeGrafter"/>
</dbReference>
<dbReference type="SMART" id="SM00382">
    <property type="entry name" value="AAA"/>
    <property type="match status" value="1"/>
</dbReference>
<evidence type="ECO:0000256" key="2">
    <source>
        <dbReference type="ARBA" id="ARBA00006168"/>
    </source>
</evidence>
<evidence type="ECO:0000256" key="5">
    <source>
        <dbReference type="ARBA" id="ARBA00022840"/>
    </source>
</evidence>
<dbReference type="GO" id="GO:0005634">
    <property type="term" value="C:nucleus"/>
    <property type="evidence" value="ECO:0007669"/>
    <property type="project" value="UniProtKB-SubCell"/>
</dbReference>
<keyword evidence="3" id="KW-0547">Nucleotide-binding</keyword>
<gene>
    <name evidence="9" type="ORF">g.297</name>
</gene>
<dbReference type="AlphaFoldDB" id="A0A1B6LNP8"/>
<keyword evidence="5" id="KW-0067">ATP-binding</keyword>
<feature type="non-terminal residue" evidence="9">
    <location>
        <position position="1"/>
    </location>
</feature>
<dbReference type="GO" id="GO:0005524">
    <property type="term" value="F:ATP binding"/>
    <property type="evidence" value="ECO:0007669"/>
    <property type="project" value="UniProtKB-KW"/>
</dbReference>
<evidence type="ECO:0000259" key="8">
    <source>
        <dbReference type="SMART" id="SM00382"/>
    </source>
</evidence>
<reference evidence="9" key="1">
    <citation type="submission" date="2015-11" db="EMBL/GenBank/DDBJ databases">
        <title>De novo transcriptome assembly of four potential Pierce s Disease insect vectors from Arizona vineyards.</title>
        <authorList>
            <person name="Tassone E.E."/>
        </authorList>
    </citation>
    <scope>NUCLEOTIDE SEQUENCE</scope>
</reference>
<dbReference type="GO" id="GO:0003682">
    <property type="term" value="F:chromatin binding"/>
    <property type="evidence" value="ECO:0007669"/>
    <property type="project" value="TreeGrafter"/>
</dbReference>
<evidence type="ECO:0000313" key="9">
    <source>
        <dbReference type="EMBL" id="JAT25219.1"/>
    </source>
</evidence>
<evidence type="ECO:0000256" key="6">
    <source>
        <dbReference type="ARBA" id="ARBA00023242"/>
    </source>
</evidence>
<protein>
    <recommendedName>
        <fullName evidence="8">AAA+ ATPase domain-containing protein</fullName>
    </recommendedName>
</protein>
<keyword evidence="6" id="KW-0539">Nucleus</keyword>
<evidence type="ECO:0000256" key="7">
    <source>
        <dbReference type="ARBA" id="ARBA00023306"/>
    </source>
</evidence>
<dbReference type="InterPro" id="IPR027417">
    <property type="entry name" value="P-loop_NTPase"/>
</dbReference>
<name>A0A1B6LNP8_9HEMI</name>
<dbReference type="Gene3D" id="3.40.50.300">
    <property type="entry name" value="P-loop containing nucleotide triphosphate hydrolases"/>
    <property type="match status" value="1"/>
</dbReference>
<keyword evidence="7" id="KW-0131">Cell cycle</keyword>
<dbReference type="Pfam" id="PF25812">
    <property type="entry name" value="RAD24_helical"/>
    <property type="match status" value="1"/>
</dbReference>
<dbReference type="EMBL" id="GEBQ01014758">
    <property type="protein sequence ID" value="JAT25219.1"/>
    <property type="molecule type" value="Transcribed_RNA"/>
</dbReference>
<comment type="subcellular location">
    <subcellularLocation>
        <location evidence="1">Nucleus</location>
    </subcellularLocation>
</comment>
<dbReference type="PANTHER" id="PTHR12172">
    <property type="entry name" value="CELL CYCLE CHECKPOINT PROTEIN RAD17"/>
    <property type="match status" value="1"/>
</dbReference>
<dbReference type="InterPro" id="IPR057927">
    <property type="entry name" value="RAD24-like_helical"/>
</dbReference>
<dbReference type="InterPro" id="IPR004582">
    <property type="entry name" value="Checkpoint_prot_Rad17_Rad24"/>
</dbReference>
<comment type="similarity">
    <text evidence="2">Belongs to the rad17/RAD24 family.</text>
</comment>
<dbReference type="InterPro" id="IPR003593">
    <property type="entry name" value="AAA+_ATPase"/>
</dbReference>
<proteinExistence type="inferred from homology"/>
<dbReference type="GO" id="GO:0000077">
    <property type="term" value="P:DNA damage checkpoint signaling"/>
    <property type="evidence" value="ECO:0007669"/>
    <property type="project" value="TreeGrafter"/>
</dbReference>